<gene>
    <name evidence="3" type="ORF">IDH45_10855</name>
</gene>
<keyword evidence="4" id="KW-1185">Reference proteome</keyword>
<dbReference type="AlphaFoldDB" id="A0A927C9C1"/>
<accession>A0A927C9C1</accession>
<evidence type="ECO:0000313" key="4">
    <source>
        <dbReference type="Proteomes" id="UP000639396"/>
    </source>
</evidence>
<dbReference type="InterPro" id="IPR010982">
    <property type="entry name" value="Lambda_DNA-bd_dom_sf"/>
</dbReference>
<keyword evidence="1" id="KW-0238">DNA-binding</keyword>
<dbReference type="PROSITE" id="PS50943">
    <property type="entry name" value="HTH_CROC1"/>
    <property type="match status" value="1"/>
</dbReference>
<feature type="domain" description="HTH cro/C1-type" evidence="2">
    <location>
        <begin position="12"/>
        <end position="67"/>
    </location>
</feature>
<dbReference type="InterPro" id="IPR050807">
    <property type="entry name" value="TransReg_Diox_bact_type"/>
</dbReference>
<dbReference type="PANTHER" id="PTHR46797:SF24">
    <property type="entry name" value="DNA-BINDING PHAGE PROTEIN"/>
    <property type="match status" value="1"/>
</dbReference>
<evidence type="ECO:0000313" key="3">
    <source>
        <dbReference type="EMBL" id="MBD2862482.1"/>
    </source>
</evidence>
<proteinExistence type="predicted"/>
<comment type="caution">
    <text evidence="3">The sequence shown here is derived from an EMBL/GenBank/DDBJ whole genome shotgun (WGS) entry which is preliminary data.</text>
</comment>
<reference evidence="3" key="1">
    <citation type="submission" date="2020-09" db="EMBL/GenBank/DDBJ databases">
        <title>A novel bacterium of genus Paenibacillus, isolated from South China Sea.</title>
        <authorList>
            <person name="Huang H."/>
            <person name="Mo K."/>
            <person name="Hu Y."/>
        </authorList>
    </citation>
    <scope>NUCLEOTIDE SEQUENCE</scope>
    <source>
        <strain evidence="3">IB182363</strain>
    </source>
</reference>
<dbReference type="PANTHER" id="PTHR46797">
    <property type="entry name" value="HTH-TYPE TRANSCRIPTIONAL REGULATOR"/>
    <property type="match status" value="1"/>
</dbReference>
<organism evidence="3 4">
    <name type="scientific">Paenibacillus oceani</name>
    <dbReference type="NCBI Taxonomy" id="2772510"/>
    <lineage>
        <taxon>Bacteria</taxon>
        <taxon>Bacillati</taxon>
        <taxon>Bacillota</taxon>
        <taxon>Bacilli</taxon>
        <taxon>Bacillales</taxon>
        <taxon>Paenibacillaceae</taxon>
        <taxon>Paenibacillus</taxon>
    </lineage>
</organism>
<evidence type="ECO:0000259" key="2">
    <source>
        <dbReference type="PROSITE" id="PS50943"/>
    </source>
</evidence>
<dbReference type="GO" id="GO:0005829">
    <property type="term" value="C:cytosol"/>
    <property type="evidence" value="ECO:0007669"/>
    <property type="project" value="TreeGrafter"/>
</dbReference>
<dbReference type="GO" id="GO:0003677">
    <property type="term" value="F:DNA binding"/>
    <property type="evidence" value="ECO:0007669"/>
    <property type="project" value="UniProtKB-KW"/>
</dbReference>
<dbReference type="SUPFAM" id="SSF47413">
    <property type="entry name" value="lambda repressor-like DNA-binding domains"/>
    <property type="match status" value="1"/>
</dbReference>
<dbReference type="Gene3D" id="1.10.260.40">
    <property type="entry name" value="lambda repressor-like DNA-binding domains"/>
    <property type="match status" value="1"/>
</dbReference>
<name>A0A927C9C1_9BACL</name>
<protein>
    <submittedName>
        <fullName evidence="3">Helix-turn-helix transcriptional regulator</fullName>
    </submittedName>
</protein>
<dbReference type="SMART" id="SM00530">
    <property type="entry name" value="HTH_XRE"/>
    <property type="match status" value="1"/>
</dbReference>
<sequence>MSDLRKLVGERIRAIRKARGLTQQQLAERSNLDDAYIGSMERGERNFSVDTLEKVISALEIQPMELFYFEGSLNETAAAQRKAIDELTAVINSLSVDQIESFMRVNKELARVFL</sequence>
<dbReference type="Proteomes" id="UP000639396">
    <property type="component" value="Unassembled WGS sequence"/>
</dbReference>
<evidence type="ECO:0000256" key="1">
    <source>
        <dbReference type="ARBA" id="ARBA00023125"/>
    </source>
</evidence>
<dbReference type="Pfam" id="PF01381">
    <property type="entry name" value="HTH_3"/>
    <property type="match status" value="1"/>
</dbReference>
<dbReference type="CDD" id="cd00093">
    <property type="entry name" value="HTH_XRE"/>
    <property type="match status" value="1"/>
</dbReference>
<dbReference type="EMBL" id="JACXJA010000012">
    <property type="protein sequence ID" value="MBD2862482.1"/>
    <property type="molecule type" value="Genomic_DNA"/>
</dbReference>
<dbReference type="RefSeq" id="WP_190927457.1">
    <property type="nucleotide sequence ID" value="NZ_JACXJA010000012.1"/>
</dbReference>
<dbReference type="InterPro" id="IPR001387">
    <property type="entry name" value="Cro/C1-type_HTH"/>
</dbReference>
<dbReference type="GO" id="GO:0003700">
    <property type="term" value="F:DNA-binding transcription factor activity"/>
    <property type="evidence" value="ECO:0007669"/>
    <property type="project" value="TreeGrafter"/>
</dbReference>